<protein>
    <submittedName>
        <fullName evidence="2">Phosphoribosyl transferase</fullName>
    </submittedName>
</protein>
<organism evidence="2 3">
    <name type="scientific">Nocardiopsis sinuspersici</name>
    <dbReference type="NCBI Taxonomy" id="501010"/>
    <lineage>
        <taxon>Bacteria</taxon>
        <taxon>Bacillati</taxon>
        <taxon>Actinomycetota</taxon>
        <taxon>Actinomycetes</taxon>
        <taxon>Streptosporangiales</taxon>
        <taxon>Nocardiopsidaceae</taxon>
        <taxon>Nocardiopsis</taxon>
    </lineage>
</organism>
<dbReference type="Gene3D" id="3.30.1310.20">
    <property type="entry name" value="PRTase-like"/>
    <property type="match status" value="1"/>
</dbReference>
<name>A0A1V3C1B3_9ACTN</name>
<dbReference type="RefSeq" id="WP_077690824.1">
    <property type="nucleotide sequence ID" value="NZ_MCOK01000001.1"/>
</dbReference>
<dbReference type="EMBL" id="MCOK01000001">
    <property type="protein sequence ID" value="OOC54422.1"/>
    <property type="molecule type" value="Genomic_DNA"/>
</dbReference>
<reference evidence="3" key="1">
    <citation type="submission" date="2016-08" db="EMBL/GenBank/DDBJ databases">
        <authorList>
            <person name="Tokovenko B."/>
            <person name="Kalinowski J."/>
        </authorList>
    </citation>
    <scope>NUCLEOTIDE SEQUENCE [LARGE SCALE GENOMIC DNA]</scope>
    <source>
        <strain evidence="3">UTMC102</strain>
    </source>
</reference>
<dbReference type="Pfam" id="PF00156">
    <property type="entry name" value="Pribosyltran"/>
    <property type="match status" value="1"/>
</dbReference>
<dbReference type="CDD" id="cd06223">
    <property type="entry name" value="PRTases_typeI"/>
    <property type="match status" value="1"/>
</dbReference>
<comment type="caution">
    <text evidence="2">The sequence shown here is derived from an EMBL/GenBank/DDBJ whole genome shotgun (WGS) entry which is preliminary data.</text>
</comment>
<keyword evidence="3" id="KW-1185">Reference proteome</keyword>
<dbReference type="InterPro" id="IPR029057">
    <property type="entry name" value="PRTase-like"/>
</dbReference>
<dbReference type="SUPFAM" id="SSF53271">
    <property type="entry name" value="PRTase-like"/>
    <property type="match status" value="1"/>
</dbReference>
<dbReference type="OrthoDB" id="9810066at2"/>
<dbReference type="STRING" id="501010.NOSIN_11890"/>
<proteinExistence type="predicted"/>
<dbReference type="InterPro" id="IPR029058">
    <property type="entry name" value="AB_hydrolase_fold"/>
</dbReference>
<evidence type="ECO:0000313" key="3">
    <source>
        <dbReference type="Proteomes" id="UP000189004"/>
    </source>
</evidence>
<sequence length="437" mass="46938">MNPVPVSLPFADRSEAGRRLAERVRPFAVNDPLVLALPRGGVPVGAELAQRLDADFDVLMVRKIGLPGRPELGVGAIAEDGHVVYDDLALARMHVPRQALSDTVAAERDELDRRRRIYRGERPAPRIAGRDCVVVDDGVATGGTARAALRMIRQAGPAQLVLAVPVASPEAVELLREEADALVVLSAPDNFRAVGEWYRDFGQLSDSRVTEILAERAHTRPRPRSDTARGVRVRAGRVYLDGDLTVPADLHGAVVMASDGERGDPRWRSVASVLQRAGYATLVLELLTGRERSSEAWSTGADVLGERLSAAVTWLRRAADAADEPLGVLASGEAAAAALVTAAERPQDVAAVVVHGGRIDMAGDSLPDVRAPVLVLLEGEDSFVRELGEWARGRMSGPTDLRVTAGAERLLGDAEVWRRVASDALDWFDLHLGRGAR</sequence>
<dbReference type="SUPFAM" id="SSF53474">
    <property type="entry name" value="alpha/beta-Hydrolases"/>
    <property type="match status" value="1"/>
</dbReference>
<dbReference type="Proteomes" id="UP000189004">
    <property type="component" value="Unassembled WGS sequence"/>
</dbReference>
<dbReference type="Gene3D" id="3.40.50.1820">
    <property type="entry name" value="alpha/beta hydrolase"/>
    <property type="match status" value="1"/>
</dbReference>
<keyword evidence="2" id="KW-0808">Transferase</keyword>
<accession>A0A1V3C1B3</accession>
<dbReference type="GO" id="GO:0016740">
    <property type="term" value="F:transferase activity"/>
    <property type="evidence" value="ECO:0007669"/>
    <property type="project" value="UniProtKB-KW"/>
</dbReference>
<dbReference type="InterPro" id="IPR000836">
    <property type="entry name" value="PRTase_dom"/>
</dbReference>
<gene>
    <name evidence="2" type="ORF">NOSIN_11890</name>
</gene>
<feature type="domain" description="Phosphoribosyltransferase" evidence="1">
    <location>
        <begin position="21"/>
        <end position="179"/>
    </location>
</feature>
<evidence type="ECO:0000259" key="1">
    <source>
        <dbReference type="Pfam" id="PF00156"/>
    </source>
</evidence>
<dbReference type="AlphaFoldDB" id="A0A1V3C1B3"/>
<dbReference type="Gene3D" id="3.40.50.2020">
    <property type="match status" value="1"/>
</dbReference>
<evidence type="ECO:0000313" key="2">
    <source>
        <dbReference type="EMBL" id="OOC54422.1"/>
    </source>
</evidence>